<dbReference type="Proteomes" id="UP001432251">
    <property type="component" value="Chromosome"/>
</dbReference>
<keyword evidence="2" id="KW-1185">Reference proteome</keyword>
<proteinExistence type="predicted"/>
<reference evidence="1" key="1">
    <citation type="journal article" date="2025" name="Int. J. Syst. Evol. Microbiol.">
        <title>Streptomyces citrinus sp. nov., with yellow diffusible pigment.</title>
        <authorList>
            <person name="He Y."/>
            <person name="Yang E."/>
            <person name="Xu J."/>
            <person name="Sun Y."/>
            <person name="Sun L."/>
        </authorList>
    </citation>
    <scope>NUCLEOTIDE SEQUENCE</scope>
    <source>
        <strain evidence="1">Q6</strain>
    </source>
</reference>
<organism evidence="1 2">
    <name type="scientific">Streptomyces citrinus</name>
    <dbReference type="NCBI Taxonomy" id="3118173"/>
    <lineage>
        <taxon>Bacteria</taxon>
        <taxon>Bacillati</taxon>
        <taxon>Actinomycetota</taxon>
        <taxon>Actinomycetes</taxon>
        <taxon>Kitasatosporales</taxon>
        <taxon>Streptomycetaceae</taxon>
        <taxon>Streptomyces</taxon>
    </lineage>
</organism>
<name>A0ACD5ABV1_9ACTN</name>
<evidence type="ECO:0000313" key="1">
    <source>
        <dbReference type="EMBL" id="WWQ63343.1"/>
    </source>
</evidence>
<evidence type="ECO:0000313" key="2">
    <source>
        <dbReference type="Proteomes" id="UP001432251"/>
    </source>
</evidence>
<dbReference type="EMBL" id="CP146022">
    <property type="protein sequence ID" value="WWQ63343.1"/>
    <property type="molecule type" value="Genomic_DNA"/>
</dbReference>
<gene>
    <name evidence="1" type="ORF">V2W30_08285</name>
</gene>
<protein>
    <submittedName>
        <fullName evidence="1">Uncharacterized protein</fullName>
    </submittedName>
</protein>
<accession>A0ACD5ABV1</accession>
<sequence length="141" mass="13988">MQTIGIKPSSSGGPGDGPADAPSGRDVWYLLAGAGVVAGAAGLALALSGAGSPLRGPLALFFLLAAPGAAFAAALRGLDPWARLLTSAAGAVAVVMLVAQGMLATHRWSVNGGVIAVGALSALAFLLQWAIRFGKRMGKIR</sequence>